<evidence type="ECO:0000256" key="2">
    <source>
        <dbReference type="ARBA" id="ARBA00022723"/>
    </source>
</evidence>
<keyword evidence="3" id="KW-0378">Hydrolase</keyword>
<gene>
    <name evidence="7" type="ORF">METZ01_LOCUS426702</name>
</gene>
<accession>A0A382XU93</accession>
<dbReference type="AlphaFoldDB" id="A0A382XU93"/>
<evidence type="ECO:0000256" key="3">
    <source>
        <dbReference type="ARBA" id="ARBA00022801"/>
    </source>
</evidence>
<protein>
    <recommendedName>
        <fullName evidence="6">Sulfatase N-terminal domain-containing protein</fullName>
    </recommendedName>
</protein>
<keyword evidence="4" id="KW-0106">Calcium</keyword>
<dbReference type="GO" id="GO:0046872">
    <property type="term" value="F:metal ion binding"/>
    <property type="evidence" value="ECO:0007669"/>
    <property type="project" value="UniProtKB-KW"/>
</dbReference>
<dbReference type="InterPro" id="IPR017850">
    <property type="entry name" value="Alkaline_phosphatase_core_sf"/>
</dbReference>
<sequence length="177" mass="19256">MRNVFPLLLIVGIVECGASNPVDASSATGRSATNTTKAPVQAASSPARRKRPNVVVLLADDLGSKDIGCDGGPVKTPTLDKLAAKGVRFTDFHSGAPVCSPARATLLTGRHHLRTGVYTVIQDHIHNMHLRKSEVTIAEHLKANGYDTVHLGKWHLGTPFRGMKKPWIDEHGFDYWF</sequence>
<feature type="domain" description="Sulfatase N-terminal" evidence="6">
    <location>
        <begin position="52"/>
        <end position="177"/>
    </location>
</feature>
<evidence type="ECO:0000256" key="5">
    <source>
        <dbReference type="SAM" id="MobiDB-lite"/>
    </source>
</evidence>
<feature type="region of interest" description="Disordered" evidence="5">
    <location>
        <begin position="24"/>
        <end position="49"/>
    </location>
</feature>
<evidence type="ECO:0000259" key="6">
    <source>
        <dbReference type="Pfam" id="PF00884"/>
    </source>
</evidence>
<dbReference type="EMBL" id="UINC01170016">
    <property type="protein sequence ID" value="SVD73848.1"/>
    <property type="molecule type" value="Genomic_DNA"/>
</dbReference>
<dbReference type="PROSITE" id="PS00523">
    <property type="entry name" value="SULFATASE_1"/>
    <property type="match status" value="1"/>
</dbReference>
<feature type="compositionally biased region" description="Polar residues" evidence="5">
    <location>
        <begin position="24"/>
        <end position="44"/>
    </location>
</feature>
<evidence type="ECO:0000256" key="1">
    <source>
        <dbReference type="ARBA" id="ARBA00008779"/>
    </source>
</evidence>
<feature type="non-terminal residue" evidence="7">
    <location>
        <position position="177"/>
    </location>
</feature>
<proteinExistence type="inferred from homology"/>
<name>A0A382XU93_9ZZZZ</name>
<dbReference type="PANTHER" id="PTHR42693:SF53">
    <property type="entry name" value="ENDO-4-O-SULFATASE"/>
    <property type="match status" value="1"/>
</dbReference>
<organism evidence="7">
    <name type="scientific">marine metagenome</name>
    <dbReference type="NCBI Taxonomy" id="408172"/>
    <lineage>
        <taxon>unclassified sequences</taxon>
        <taxon>metagenomes</taxon>
        <taxon>ecological metagenomes</taxon>
    </lineage>
</organism>
<dbReference type="Gene3D" id="3.40.720.10">
    <property type="entry name" value="Alkaline Phosphatase, subunit A"/>
    <property type="match status" value="1"/>
</dbReference>
<dbReference type="InterPro" id="IPR050738">
    <property type="entry name" value="Sulfatase"/>
</dbReference>
<keyword evidence="2" id="KW-0479">Metal-binding</keyword>
<dbReference type="SUPFAM" id="SSF53649">
    <property type="entry name" value="Alkaline phosphatase-like"/>
    <property type="match status" value="1"/>
</dbReference>
<evidence type="ECO:0000313" key="7">
    <source>
        <dbReference type="EMBL" id="SVD73848.1"/>
    </source>
</evidence>
<dbReference type="InterPro" id="IPR024607">
    <property type="entry name" value="Sulfatase_CS"/>
</dbReference>
<dbReference type="InterPro" id="IPR000917">
    <property type="entry name" value="Sulfatase_N"/>
</dbReference>
<dbReference type="GO" id="GO:0004065">
    <property type="term" value="F:arylsulfatase activity"/>
    <property type="evidence" value="ECO:0007669"/>
    <property type="project" value="TreeGrafter"/>
</dbReference>
<dbReference type="Pfam" id="PF00884">
    <property type="entry name" value="Sulfatase"/>
    <property type="match status" value="1"/>
</dbReference>
<reference evidence="7" key="1">
    <citation type="submission" date="2018-05" db="EMBL/GenBank/DDBJ databases">
        <authorList>
            <person name="Lanie J.A."/>
            <person name="Ng W.-L."/>
            <person name="Kazmierczak K.M."/>
            <person name="Andrzejewski T.M."/>
            <person name="Davidsen T.M."/>
            <person name="Wayne K.J."/>
            <person name="Tettelin H."/>
            <person name="Glass J.I."/>
            <person name="Rusch D."/>
            <person name="Podicherti R."/>
            <person name="Tsui H.-C.T."/>
            <person name="Winkler M.E."/>
        </authorList>
    </citation>
    <scope>NUCLEOTIDE SEQUENCE</scope>
</reference>
<evidence type="ECO:0000256" key="4">
    <source>
        <dbReference type="ARBA" id="ARBA00022837"/>
    </source>
</evidence>
<comment type="similarity">
    <text evidence="1">Belongs to the sulfatase family.</text>
</comment>
<dbReference type="PANTHER" id="PTHR42693">
    <property type="entry name" value="ARYLSULFATASE FAMILY MEMBER"/>
    <property type="match status" value="1"/>
</dbReference>